<protein>
    <submittedName>
        <fullName evidence="1">Uncharacterized protein</fullName>
    </submittedName>
</protein>
<proteinExistence type="predicted"/>
<reference evidence="1" key="1">
    <citation type="journal article" date="2023" name="Nat. Commun.">
        <title>Diploid and tetraploid genomes of Acorus and the evolution of monocots.</title>
        <authorList>
            <person name="Ma L."/>
            <person name="Liu K.W."/>
            <person name="Li Z."/>
            <person name="Hsiao Y.Y."/>
            <person name="Qi Y."/>
            <person name="Fu T."/>
            <person name="Tang G.D."/>
            <person name="Zhang D."/>
            <person name="Sun W.H."/>
            <person name="Liu D.K."/>
            <person name="Li Y."/>
            <person name="Chen G.Z."/>
            <person name="Liu X.D."/>
            <person name="Liao X.Y."/>
            <person name="Jiang Y.T."/>
            <person name="Yu X."/>
            <person name="Hao Y."/>
            <person name="Huang J."/>
            <person name="Zhao X.W."/>
            <person name="Ke S."/>
            <person name="Chen Y.Y."/>
            <person name="Wu W.L."/>
            <person name="Hsu J.L."/>
            <person name="Lin Y.F."/>
            <person name="Huang M.D."/>
            <person name="Li C.Y."/>
            <person name="Huang L."/>
            <person name="Wang Z.W."/>
            <person name="Zhao X."/>
            <person name="Zhong W.Y."/>
            <person name="Peng D.H."/>
            <person name="Ahmad S."/>
            <person name="Lan S."/>
            <person name="Zhang J.S."/>
            <person name="Tsai W.C."/>
            <person name="Van de Peer Y."/>
            <person name="Liu Z.J."/>
        </authorList>
    </citation>
    <scope>NUCLEOTIDE SEQUENCE</scope>
    <source>
        <strain evidence="1">CP</strain>
    </source>
</reference>
<evidence type="ECO:0000313" key="1">
    <source>
        <dbReference type="EMBL" id="KAK1302468.1"/>
    </source>
</evidence>
<comment type="caution">
    <text evidence="1">The sequence shown here is derived from an EMBL/GenBank/DDBJ whole genome shotgun (WGS) entry which is preliminary data.</text>
</comment>
<accession>A0AAV9DQ79</accession>
<dbReference type="Proteomes" id="UP001180020">
    <property type="component" value="Unassembled WGS sequence"/>
</dbReference>
<name>A0AAV9DQ79_ACOCL</name>
<dbReference type="EMBL" id="JAUJYO010000012">
    <property type="protein sequence ID" value="KAK1302468.1"/>
    <property type="molecule type" value="Genomic_DNA"/>
</dbReference>
<organism evidence="1 2">
    <name type="scientific">Acorus calamus</name>
    <name type="common">Sweet flag</name>
    <dbReference type="NCBI Taxonomy" id="4465"/>
    <lineage>
        <taxon>Eukaryota</taxon>
        <taxon>Viridiplantae</taxon>
        <taxon>Streptophyta</taxon>
        <taxon>Embryophyta</taxon>
        <taxon>Tracheophyta</taxon>
        <taxon>Spermatophyta</taxon>
        <taxon>Magnoliopsida</taxon>
        <taxon>Liliopsida</taxon>
        <taxon>Acoraceae</taxon>
        <taxon>Acorus</taxon>
    </lineage>
</organism>
<evidence type="ECO:0000313" key="2">
    <source>
        <dbReference type="Proteomes" id="UP001180020"/>
    </source>
</evidence>
<sequence>MLDVLDNASIEMDEAKARLYDIITSEPKQLHNNGWAECPWMVDGAGLPPNASELLPKMEETVCGTRPDIQSFALGLMELRQFDDTPKCGHKHVL</sequence>
<reference evidence="1" key="2">
    <citation type="submission" date="2023-06" db="EMBL/GenBank/DDBJ databases">
        <authorList>
            <person name="Ma L."/>
            <person name="Liu K.-W."/>
            <person name="Li Z."/>
            <person name="Hsiao Y.-Y."/>
            <person name="Qi Y."/>
            <person name="Fu T."/>
            <person name="Tang G."/>
            <person name="Zhang D."/>
            <person name="Sun W.-H."/>
            <person name="Liu D.-K."/>
            <person name="Li Y."/>
            <person name="Chen G.-Z."/>
            <person name="Liu X.-D."/>
            <person name="Liao X.-Y."/>
            <person name="Jiang Y.-T."/>
            <person name="Yu X."/>
            <person name="Hao Y."/>
            <person name="Huang J."/>
            <person name="Zhao X.-W."/>
            <person name="Ke S."/>
            <person name="Chen Y.-Y."/>
            <person name="Wu W.-L."/>
            <person name="Hsu J.-L."/>
            <person name="Lin Y.-F."/>
            <person name="Huang M.-D."/>
            <person name="Li C.-Y."/>
            <person name="Huang L."/>
            <person name="Wang Z.-W."/>
            <person name="Zhao X."/>
            <person name="Zhong W.-Y."/>
            <person name="Peng D.-H."/>
            <person name="Ahmad S."/>
            <person name="Lan S."/>
            <person name="Zhang J.-S."/>
            <person name="Tsai W.-C."/>
            <person name="Van De Peer Y."/>
            <person name="Liu Z.-J."/>
        </authorList>
    </citation>
    <scope>NUCLEOTIDE SEQUENCE</scope>
    <source>
        <strain evidence="1">CP</strain>
        <tissue evidence="1">Leaves</tissue>
    </source>
</reference>
<keyword evidence="2" id="KW-1185">Reference proteome</keyword>
<gene>
    <name evidence="1" type="ORF">QJS10_CPB12g00822</name>
</gene>
<dbReference type="AlphaFoldDB" id="A0AAV9DQ79"/>